<feature type="transmembrane region" description="Helical" evidence="6">
    <location>
        <begin position="22"/>
        <end position="39"/>
    </location>
</feature>
<feature type="transmembrane region" description="Helical" evidence="6">
    <location>
        <begin position="138"/>
        <end position="159"/>
    </location>
</feature>
<gene>
    <name evidence="8" type="ORF">QNA08_17515</name>
</gene>
<feature type="domain" description="EamA" evidence="7">
    <location>
        <begin position="26"/>
        <end position="152"/>
    </location>
</feature>
<evidence type="ECO:0000256" key="4">
    <source>
        <dbReference type="ARBA" id="ARBA00022989"/>
    </source>
</evidence>
<feature type="domain" description="EamA" evidence="7">
    <location>
        <begin position="169"/>
        <end position="304"/>
    </location>
</feature>
<evidence type="ECO:0000259" key="7">
    <source>
        <dbReference type="Pfam" id="PF00892"/>
    </source>
</evidence>
<dbReference type="InterPro" id="IPR037185">
    <property type="entry name" value="EmrE-like"/>
</dbReference>
<feature type="transmembrane region" description="Helical" evidence="6">
    <location>
        <begin position="262"/>
        <end position="280"/>
    </location>
</feature>
<evidence type="ECO:0000256" key="3">
    <source>
        <dbReference type="ARBA" id="ARBA00022692"/>
    </source>
</evidence>
<dbReference type="InterPro" id="IPR000620">
    <property type="entry name" value="EamA_dom"/>
</dbReference>
<accession>A0ABT7ALS3</accession>
<feature type="transmembrane region" description="Helical" evidence="6">
    <location>
        <begin position="109"/>
        <end position="131"/>
    </location>
</feature>
<name>A0ABT7ALS3_9HYPH</name>
<organism evidence="8 9">
    <name type="scientific">Chelatococcus albus</name>
    <dbReference type="NCBI Taxonomy" id="3047466"/>
    <lineage>
        <taxon>Bacteria</taxon>
        <taxon>Pseudomonadati</taxon>
        <taxon>Pseudomonadota</taxon>
        <taxon>Alphaproteobacteria</taxon>
        <taxon>Hyphomicrobiales</taxon>
        <taxon>Chelatococcaceae</taxon>
        <taxon>Chelatococcus</taxon>
    </lineage>
</organism>
<dbReference type="RefSeq" id="WP_283742015.1">
    <property type="nucleotide sequence ID" value="NZ_JASJEV010000015.1"/>
</dbReference>
<keyword evidence="4 6" id="KW-1133">Transmembrane helix</keyword>
<proteinExistence type="inferred from homology"/>
<keyword evidence="5 6" id="KW-0472">Membrane</keyword>
<feature type="transmembrane region" description="Helical" evidence="6">
    <location>
        <begin position="230"/>
        <end position="255"/>
    </location>
</feature>
<reference evidence="8 9" key="1">
    <citation type="submission" date="2023-05" db="EMBL/GenBank/DDBJ databases">
        <title>Chelatococcus sp. nov., a moderately thermophilic bacterium isolated from hot spring microbial mat.</title>
        <authorList>
            <person name="Hu C.-J."/>
            <person name="Li W.-J."/>
        </authorList>
    </citation>
    <scope>NUCLEOTIDE SEQUENCE [LARGE SCALE GENOMIC DNA]</scope>
    <source>
        <strain evidence="8 9">SYSU G07232</strain>
    </source>
</reference>
<comment type="similarity">
    <text evidence="2">Belongs to the EamA transporter family.</text>
</comment>
<protein>
    <submittedName>
        <fullName evidence="8">DMT family transporter</fullName>
    </submittedName>
</protein>
<evidence type="ECO:0000256" key="6">
    <source>
        <dbReference type="SAM" id="Phobius"/>
    </source>
</evidence>
<evidence type="ECO:0000313" key="8">
    <source>
        <dbReference type="EMBL" id="MDJ1160015.1"/>
    </source>
</evidence>
<dbReference type="Proteomes" id="UP001321492">
    <property type="component" value="Unassembled WGS sequence"/>
</dbReference>
<dbReference type="PANTHER" id="PTHR32322:SF2">
    <property type="entry name" value="EAMA DOMAIN-CONTAINING PROTEIN"/>
    <property type="match status" value="1"/>
</dbReference>
<evidence type="ECO:0000256" key="1">
    <source>
        <dbReference type="ARBA" id="ARBA00004141"/>
    </source>
</evidence>
<sequence length="313" mass="32526">MTATDAARPQPTLAGRLDGTDLSLYAVTVFVWGTSWIALRMQLGVVAPEVSLVWRFALAAALMFAWVAAKGERLRFSAADHLRFAGLGVLIFSTNFVLFYYGGLTIPSGLLAVVFSLASVVNLALGALFLGQRIDGRIAAGGALGVLGVAAMFAPQILGAGFDRASLVGLGLCLGGTLSFCLGNMLSAANQRRGVPVLPANAWGMAYGVLFLTLVGLLRGHAFVVEPTLGYLGSLVWLAVTASVVAFACYLTLLGRIGAARAGYATVLFPVVALAISTVVEGYRWTPLAVAGLVLVIAGNILVLARPRASSPK</sequence>
<keyword evidence="9" id="KW-1185">Reference proteome</keyword>
<feature type="transmembrane region" description="Helical" evidence="6">
    <location>
        <begin position="198"/>
        <end position="218"/>
    </location>
</feature>
<comment type="subcellular location">
    <subcellularLocation>
        <location evidence="1">Membrane</location>
        <topology evidence="1">Multi-pass membrane protein</topology>
    </subcellularLocation>
</comment>
<dbReference type="SUPFAM" id="SSF103481">
    <property type="entry name" value="Multidrug resistance efflux transporter EmrE"/>
    <property type="match status" value="2"/>
</dbReference>
<dbReference type="Pfam" id="PF00892">
    <property type="entry name" value="EamA"/>
    <property type="match status" value="2"/>
</dbReference>
<feature type="transmembrane region" description="Helical" evidence="6">
    <location>
        <begin position="286"/>
        <end position="305"/>
    </location>
</feature>
<comment type="caution">
    <text evidence="8">The sequence shown here is derived from an EMBL/GenBank/DDBJ whole genome shotgun (WGS) entry which is preliminary data.</text>
</comment>
<feature type="transmembrane region" description="Helical" evidence="6">
    <location>
        <begin position="51"/>
        <end position="69"/>
    </location>
</feature>
<evidence type="ECO:0000313" key="9">
    <source>
        <dbReference type="Proteomes" id="UP001321492"/>
    </source>
</evidence>
<feature type="transmembrane region" description="Helical" evidence="6">
    <location>
        <begin position="165"/>
        <end position="186"/>
    </location>
</feature>
<evidence type="ECO:0000256" key="5">
    <source>
        <dbReference type="ARBA" id="ARBA00023136"/>
    </source>
</evidence>
<dbReference type="EMBL" id="JASJEV010000015">
    <property type="protein sequence ID" value="MDJ1160015.1"/>
    <property type="molecule type" value="Genomic_DNA"/>
</dbReference>
<keyword evidence="3 6" id="KW-0812">Transmembrane</keyword>
<evidence type="ECO:0000256" key="2">
    <source>
        <dbReference type="ARBA" id="ARBA00007362"/>
    </source>
</evidence>
<dbReference type="InterPro" id="IPR050638">
    <property type="entry name" value="AA-Vitamin_Transporters"/>
</dbReference>
<dbReference type="PANTHER" id="PTHR32322">
    <property type="entry name" value="INNER MEMBRANE TRANSPORTER"/>
    <property type="match status" value="1"/>
</dbReference>
<feature type="transmembrane region" description="Helical" evidence="6">
    <location>
        <begin position="81"/>
        <end position="103"/>
    </location>
</feature>